<evidence type="ECO:0000313" key="2">
    <source>
        <dbReference type="Proteomes" id="UP001596087"/>
    </source>
</evidence>
<gene>
    <name evidence="1" type="ORF">ACFPGP_01985</name>
</gene>
<dbReference type="Proteomes" id="UP001596087">
    <property type="component" value="Unassembled WGS sequence"/>
</dbReference>
<dbReference type="RefSeq" id="WP_378586160.1">
    <property type="nucleotide sequence ID" value="NZ_JBHSKD010000002.1"/>
</dbReference>
<protein>
    <recommendedName>
        <fullName evidence="3">SRPBCC family protein</fullName>
    </recommendedName>
</protein>
<evidence type="ECO:0008006" key="3">
    <source>
        <dbReference type="Google" id="ProtNLM"/>
    </source>
</evidence>
<organism evidence="1 2">
    <name type="scientific">Nocardioides taihuensis</name>
    <dbReference type="NCBI Taxonomy" id="1835606"/>
    <lineage>
        <taxon>Bacteria</taxon>
        <taxon>Bacillati</taxon>
        <taxon>Actinomycetota</taxon>
        <taxon>Actinomycetes</taxon>
        <taxon>Propionibacteriales</taxon>
        <taxon>Nocardioidaceae</taxon>
        <taxon>Nocardioides</taxon>
    </lineage>
</organism>
<comment type="caution">
    <text evidence="1">The sequence shown here is derived from an EMBL/GenBank/DDBJ whole genome shotgun (WGS) entry which is preliminary data.</text>
</comment>
<dbReference type="InterPro" id="IPR023393">
    <property type="entry name" value="START-like_dom_sf"/>
</dbReference>
<dbReference type="SUPFAM" id="SSF55961">
    <property type="entry name" value="Bet v1-like"/>
    <property type="match status" value="1"/>
</dbReference>
<evidence type="ECO:0000313" key="1">
    <source>
        <dbReference type="EMBL" id="MFC5175423.1"/>
    </source>
</evidence>
<reference evidence="2" key="1">
    <citation type="journal article" date="2019" name="Int. J. Syst. Evol. Microbiol.">
        <title>The Global Catalogue of Microorganisms (GCM) 10K type strain sequencing project: providing services to taxonomists for standard genome sequencing and annotation.</title>
        <authorList>
            <consortium name="The Broad Institute Genomics Platform"/>
            <consortium name="The Broad Institute Genome Sequencing Center for Infectious Disease"/>
            <person name="Wu L."/>
            <person name="Ma J."/>
        </authorList>
    </citation>
    <scope>NUCLEOTIDE SEQUENCE [LARGE SCALE GENOMIC DNA]</scope>
    <source>
        <strain evidence="2">DFY41</strain>
    </source>
</reference>
<accession>A0ABW0BE16</accession>
<keyword evidence="2" id="KW-1185">Reference proteome</keyword>
<name>A0ABW0BE16_9ACTN</name>
<dbReference type="Gene3D" id="3.30.530.20">
    <property type="match status" value="1"/>
</dbReference>
<sequence>MVLTMQTEVDLRGVSAREVTDFMLECDDTAYSAWWPGTHREFHVVEPGPGGGHVGDRVWMDEVVGSRHLRMGATVVVADPGHRIVWQLRPWRLPLPVHLALTVRDEGDRVGLRHTLTAGWNGWRRVLDPLWRLYFTAAFTRGLDEHARTEFPRLAEILRARRRAAP</sequence>
<dbReference type="EMBL" id="JBHSKD010000002">
    <property type="protein sequence ID" value="MFC5175423.1"/>
    <property type="molecule type" value="Genomic_DNA"/>
</dbReference>
<proteinExistence type="predicted"/>